<accession>A0A9J5YFL0</accession>
<dbReference type="EMBL" id="JACXVP010000006">
    <property type="protein sequence ID" value="KAG5598877.1"/>
    <property type="molecule type" value="Genomic_DNA"/>
</dbReference>
<organism evidence="2 3">
    <name type="scientific">Solanum commersonii</name>
    <name type="common">Commerson's wild potato</name>
    <name type="synonym">Commerson's nightshade</name>
    <dbReference type="NCBI Taxonomy" id="4109"/>
    <lineage>
        <taxon>Eukaryota</taxon>
        <taxon>Viridiplantae</taxon>
        <taxon>Streptophyta</taxon>
        <taxon>Embryophyta</taxon>
        <taxon>Tracheophyta</taxon>
        <taxon>Spermatophyta</taxon>
        <taxon>Magnoliopsida</taxon>
        <taxon>eudicotyledons</taxon>
        <taxon>Gunneridae</taxon>
        <taxon>Pentapetalae</taxon>
        <taxon>asterids</taxon>
        <taxon>lamiids</taxon>
        <taxon>Solanales</taxon>
        <taxon>Solanaceae</taxon>
        <taxon>Solanoideae</taxon>
        <taxon>Solaneae</taxon>
        <taxon>Solanum</taxon>
    </lineage>
</organism>
<proteinExistence type="predicted"/>
<evidence type="ECO:0000256" key="1">
    <source>
        <dbReference type="SAM" id="MobiDB-lite"/>
    </source>
</evidence>
<sequence length="63" mass="7368">MIHQLHAVSYISLFQVCLDQHMEESDNGKFSSNIKHNIHQLRDSDNGKFSSNIKHNIHRPRDV</sequence>
<gene>
    <name evidence="2" type="ORF">H5410_030247</name>
</gene>
<name>A0A9J5YFL0_SOLCO</name>
<comment type="caution">
    <text evidence="2">The sequence shown here is derived from an EMBL/GenBank/DDBJ whole genome shotgun (WGS) entry which is preliminary data.</text>
</comment>
<feature type="region of interest" description="Disordered" evidence="1">
    <location>
        <begin position="41"/>
        <end position="63"/>
    </location>
</feature>
<keyword evidence="3" id="KW-1185">Reference proteome</keyword>
<protein>
    <submittedName>
        <fullName evidence="2">Uncharacterized protein</fullName>
    </submittedName>
</protein>
<evidence type="ECO:0000313" key="3">
    <source>
        <dbReference type="Proteomes" id="UP000824120"/>
    </source>
</evidence>
<evidence type="ECO:0000313" key="2">
    <source>
        <dbReference type="EMBL" id="KAG5598877.1"/>
    </source>
</evidence>
<reference evidence="2 3" key="1">
    <citation type="submission" date="2020-09" db="EMBL/GenBank/DDBJ databases">
        <title>De no assembly of potato wild relative species, Solanum commersonii.</title>
        <authorList>
            <person name="Cho K."/>
        </authorList>
    </citation>
    <scope>NUCLEOTIDE SEQUENCE [LARGE SCALE GENOMIC DNA]</scope>
    <source>
        <strain evidence="2">LZ3.2</strain>
        <tissue evidence="2">Leaf</tissue>
    </source>
</reference>
<dbReference type="Proteomes" id="UP000824120">
    <property type="component" value="Chromosome 6"/>
</dbReference>
<dbReference type="AlphaFoldDB" id="A0A9J5YFL0"/>